<comment type="caution">
    <text evidence="1">The sequence shown here is derived from an EMBL/GenBank/DDBJ whole genome shotgun (WGS) entry which is preliminary data.</text>
</comment>
<dbReference type="AlphaFoldDB" id="A0A3M5GRL4"/>
<reference evidence="1 2" key="1">
    <citation type="submission" date="2018-08" db="EMBL/GenBank/DDBJ databases">
        <title>Recombination of ecologically and evolutionarily significant loci maintains genetic cohesion in the Pseudomonas syringae species complex.</title>
        <authorList>
            <person name="Dillon M."/>
            <person name="Thakur S."/>
            <person name="Almeida R.N.D."/>
            <person name="Weir B.S."/>
            <person name="Guttman D.S."/>
        </authorList>
    </citation>
    <scope>NUCLEOTIDE SEQUENCE [LARGE SCALE GENOMIC DNA]</scope>
    <source>
        <strain evidence="1 2">ICMP 9420</strain>
    </source>
</reference>
<accession>A0A3M5GRL4</accession>
<proteinExistence type="predicted"/>
<gene>
    <name evidence="1" type="ORF">ALP58_02669</name>
</gene>
<sequence>MKDPLWIEKQALKHTPSSSTLELHPHHDATRNHGMNRKQFLEQPDVLGLIDWLIENLPTLPVHLKVARSRFVRKAIDCKVQGIGRNTSGAGTGRRSRRSCAGCVFACAWRFAPAMSSPRMEPAKRS</sequence>
<organism evidence="1 2">
    <name type="scientific">Pseudomonas savastanoi</name>
    <name type="common">Pseudomonas syringae pv. savastanoi</name>
    <dbReference type="NCBI Taxonomy" id="29438"/>
    <lineage>
        <taxon>Bacteria</taxon>
        <taxon>Pseudomonadati</taxon>
        <taxon>Pseudomonadota</taxon>
        <taxon>Gammaproteobacteria</taxon>
        <taxon>Pseudomonadales</taxon>
        <taxon>Pseudomonadaceae</taxon>
        <taxon>Pseudomonas</taxon>
    </lineage>
</organism>
<protein>
    <submittedName>
        <fullName evidence="1">Uncharacterized protein</fullName>
    </submittedName>
</protein>
<evidence type="ECO:0000313" key="2">
    <source>
        <dbReference type="Proteomes" id="UP000270430"/>
    </source>
</evidence>
<dbReference type="EMBL" id="RBSX01000150">
    <property type="protein sequence ID" value="RMS89282.1"/>
    <property type="molecule type" value="Genomic_DNA"/>
</dbReference>
<name>A0A3M5GRL4_PSESS</name>
<evidence type="ECO:0000313" key="1">
    <source>
        <dbReference type="EMBL" id="RMS89282.1"/>
    </source>
</evidence>
<dbReference type="Proteomes" id="UP000270430">
    <property type="component" value="Unassembled WGS sequence"/>
</dbReference>